<dbReference type="Proteomes" id="UP000235916">
    <property type="component" value="Unassembled WGS sequence"/>
</dbReference>
<dbReference type="EMBL" id="POSP01000003">
    <property type="protein sequence ID" value="PND38715.1"/>
    <property type="molecule type" value="Genomic_DNA"/>
</dbReference>
<evidence type="ECO:0000313" key="2">
    <source>
        <dbReference type="EMBL" id="PND38715.1"/>
    </source>
</evidence>
<evidence type="ECO:0000313" key="3">
    <source>
        <dbReference type="Proteomes" id="UP000235916"/>
    </source>
</evidence>
<proteinExistence type="predicted"/>
<evidence type="ECO:0000256" key="1">
    <source>
        <dbReference type="SAM" id="Phobius"/>
    </source>
</evidence>
<dbReference type="RefSeq" id="WP_102768633.1">
    <property type="nucleotide sequence ID" value="NZ_POSP01000003.1"/>
</dbReference>
<keyword evidence="1" id="KW-0472">Membrane</keyword>
<feature type="transmembrane region" description="Helical" evidence="1">
    <location>
        <begin position="22"/>
        <end position="43"/>
    </location>
</feature>
<protein>
    <submittedName>
        <fullName evidence="2">Uncharacterized protein</fullName>
    </submittedName>
</protein>
<keyword evidence="1" id="KW-1133">Transmembrane helix</keyword>
<keyword evidence="3" id="KW-1185">Reference proteome</keyword>
<keyword evidence="1" id="KW-0812">Transmembrane</keyword>
<dbReference type="AlphaFoldDB" id="A0A2N8KZ47"/>
<sequence>MSQSQSRDVHPSRSFVMRRMQAVVRLAAWWVFLALSLTLPFWLLSLVTSLGGHFADTMEVSTYQDLSSAAFVASTGLSIWLLSLPERYLPVRFTLGYLLIIAWAIAAFAARSTCGGSIPLGKLGAPVVEQSQYECDA</sequence>
<name>A0A2N8KZ47_9BURK</name>
<accession>A0A2N8KZ47</accession>
<reference evidence="2 3" key="1">
    <citation type="submission" date="2018-01" db="EMBL/GenBank/DDBJ databases">
        <title>Draft genome sequence of Paucibacter aquatile CR182 isolated from freshwater of the Nakdong River.</title>
        <authorList>
            <person name="Choi A."/>
            <person name="Chung E.J."/>
        </authorList>
    </citation>
    <scope>NUCLEOTIDE SEQUENCE [LARGE SCALE GENOMIC DNA]</scope>
    <source>
        <strain evidence="2 3">CR182</strain>
    </source>
</reference>
<feature type="transmembrane region" description="Helical" evidence="1">
    <location>
        <begin position="89"/>
        <end position="110"/>
    </location>
</feature>
<comment type="caution">
    <text evidence="2">The sequence shown here is derived from an EMBL/GenBank/DDBJ whole genome shotgun (WGS) entry which is preliminary data.</text>
</comment>
<gene>
    <name evidence="2" type="ORF">C1O66_15080</name>
</gene>
<organism evidence="2 3">
    <name type="scientific">Kinneretia aquatilis</name>
    <dbReference type="NCBI Taxonomy" id="2070761"/>
    <lineage>
        <taxon>Bacteria</taxon>
        <taxon>Pseudomonadati</taxon>
        <taxon>Pseudomonadota</taxon>
        <taxon>Betaproteobacteria</taxon>
        <taxon>Burkholderiales</taxon>
        <taxon>Sphaerotilaceae</taxon>
        <taxon>Roseateles</taxon>
    </lineage>
</organism>